<sequence>MSHSQPGPYGGPPVPPQQPSPYGGAPGQAGYGYPQPPQAAWGQPQPQPQPYPYGQQYGQYPPPVPPQRGGAGKTVALAIGALVVVGAIAGGLLILFNTGGGSSVPDDGKRYKLTTPDSVAPGYTKDTEDPGSGFDSDDMRQLRLLGVSNAQTTGADYQSGEGATGKYLQFSGAWGKVKDPERVVDGFFAANKRKQTAEGGGKVEMTGTPQKVTPQGFDHGVMKCQQAKYSGATQFHGRSVTMPICFWADRSTVGAVIVTDTTRAVIGQDIPLDEAGTLTAKVRSAVRVELPK</sequence>
<feature type="transmembrane region" description="Helical" evidence="2">
    <location>
        <begin position="75"/>
        <end position="96"/>
    </location>
</feature>
<protein>
    <submittedName>
        <fullName evidence="3">Uncharacterized protein</fullName>
    </submittedName>
</protein>
<proteinExistence type="predicted"/>
<reference evidence="3" key="2">
    <citation type="submission" date="2020-09" db="EMBL/GenBank/DDBJ databases">
        <authorList>
            <person name="Sun Q."/>
            <person name="Ohkuma M."/>
        </authorList>
    </citation>
    <scope>NUCLEOTIDE SEQUENCE</scope>
    <source>
        <strain evidence="3">JCM 4059</strain>
    </source>
</reference>
<evidence type="ECO:0000256" key="2">
    <source>
        <dbReference type="SAM" id="Phobius"/>
    </source>
</evidence>
<feature type="region of interest" description="Disordered" evidence="1">
    <location>
        <begin position="1"/>
        <end position="71"/>
    </location>
</feature>
<accession>A0A919EBW0</accession>
<evidence type="ECO:0000313" key="3">
    <source>
        <dbReference type="EMBL" id="GHF35681.1"/>
    </source>
</evidence>
<keyword evidence="2" id="KW-1133">Transmembrane helix</keyword>
<dbReference type="Proteomes" id="UP000638313">
    <property type="component" value="Unassembled WGS sequence"/>
</dbReference>
<feature type="region of interest" description="Disordered" evidence="1">
    <location>
        <begin position="107"/>
        <end position="137"/>
    </location>
</feature>
<evidence type="ECO:0000313" key="4">
    <source>
        <dbReference type="Proteomes" id="UP000638313"/>
    </source>
</evidence>
<feature type="compositionally biased region" description="Pro residues" evidence="1">
    <location>
        <begin position="9"/>
        <end position="19"/>
    </location>
</feature>
<dbReference type="EMBL" id="BNBD01000002">
    <property type="protein sequence ID" value="GHF35681.1"/>
    <property type="molecule type" value="Genomic_DNA"/>
</dbReference>
<dbReference type="SUPFAM" id="SSF81995">
    <property type="entry name" value="beta-sandwich domain of Sec23/24"/>
    <property type="match status" value="1"/>
</dbReference>
<comment type="caution">
    <text evidence="3">The sequence shown here is derived from an EMBL/GenBank/DDBJ whole genome shotgun (WGS) entry which is preliminary data.</text>
</comment>
<evidence type="ECO:0000256" key="1">
    <source>
        <dbReference type="SAM" id="MobiDB-lite"/>
    </source>
</evidence>
<keyword evidence="2" id="KW-0812">Transmembrane</keyword>
<name>A0A919EBW0_9ACTN</name>
<keyword evidence="4" id="KW-1185">Reference proteome</keyword>
<reference evidence="3" key="1">
    <citation type="journal article" date="2014" name="Int. J. Syst. Evol. Microbiol.">
        <title>Complete genome sequence of Corynebacterium casei LMG S-19264T (=DSM 44701T), isolated from a smear-ripened cheese.</title>
        <authorList>
            <consortium name="US DOE Joint Genome Institute (JGI-PGF)"/>
            <person name="Walter F."/>
            <person name="Albersmeier A."/>
            <person name="Kalinowski J."/>
            <person name="Ruckert C."/>
        </authorList>
    </citation>
    <scope>NUCLEOTIDE SEQUENCE</scope>
    <source>
        <strain evidence="3">JCM 4059</strain>
    </source>
</reference>
<gene>
    <name evidence="3" type="ORF">GCM10010218_16310</name>
</gene>
<dbReference type="AlphaFoldDB" id="A0A919EBW0"/>
<organism evidence="3 4">
    <name type="scientific">Streptomyces mashuensis</name>
    <dbReference type="NCBI Taxonomy" id="33904"/>
    <lineage>
        <taxon>Bacteria</taxon>
        <taxon>Bacillati</taxon>
        <taxon>Actinomycetota</taxon>
        <taxon>Actinomycetes</taxon>
        <taxon>Kitasatosporales</taxon>
        <taxon>Streptomycetaceae</taxon>
        <taxon>Streptomyces</taxon>
    </lineage>
</organism>
<dbReference type="RefSeq" id="WP_190128739.1">
    <property type="nucleotide sequence ID" value="NZ_BNBD01000002.1"/>
</dbReference>
<keyword evidence="2" id="KW-0472">Membrane</keyword>